<evidence type="ECO:0000313" key="1">
    <source>
        <dbReference type="EMBL" id="KAK9018692.1"/>
    </source>
</evidence>
<accession>A0ABR2S0M1</accession>
<comment type="caution">
    <text evidence="1">The sequence shown here is derived from an EMBL/GenBank/DDBJ whole genome shotgun (WGS) entry which is preliminary data.</text>
</comment>
<gene>
    <name evidence="1" type="ORF">V6N11_033739</name>
</gene>
<name>A0ABR2S0M1_9ROSI</name>
<organism evidence="1 2">
    <name type="scientific">Hibiscus sabdariffa</name>
    <name type="common">roselle</name>
    <dbReference type="NCBI Taxonomy" id="183260"/>
    <lineage>
        <taxon>Eukaryota</taxon>
        <taxon>Viridiplantae</taxon>
        <taxon>Streptophyta</taxon>
        <taxon>Embryophyta</taxon>
        <taxon>Tracheophyta</taxon>
        <taxon>Spermatophyta</taxon>
        <taxon>Magnoliopsida</taxon>
        <taxon>eudicotyledons</taxon>
        <taxon>Gunneridae</taxon>
        <taxon>Pentapetalae</taxon>
        <taxon>rosids</taxon>
        <taxon>malvids</taxon>
        <taxon>Malvales</taxon>
        <taxon>Malvaceae</taxon>
        <taxon>Malvoideae</taxon>
        <taxon>Hibiscus</taxon>
    </lineage>
</organism>
<dbReference type="Proteomes" id="UP001396334">
    <property type="component" value="Unassembled WGS sequence"/>
</dbReference>
<keyword evidence="2" id="KW-1185">Reference proteome</keyword>
<protein>
    <submittedName>
        <fullName evidence="1">Uncharacterized protein</fullName>
    </submittedName>
</protein>
<reference evidence="1 2" key="1">
    <citation type="journal article" date="2024" name="G3 (Bethesda)">
        <title>Genome assembly of Hibiscus sabdariffa L. provides insights into metabolisms of medicinal natural products.</title>
        <authorList>
            <person name="Kim T."/>
        </authorList>
    </citation>
    <scope>NUCLEOTIDE SEQUENCE [LARGE SCALE GENOMIC DNA]</scope>
    <source>
        <strain evidence="1">TK-2024</strain>
        <tissue evidence="1">Old leaves</tissue>
    </source>
</reference>
<evidence type="ECO:0000313" key="2">
    <source>
        <dbReference type="Proteomes" id="UP001396334"/>
    </source>
</evidence>
<sequence>MEGHAHSFLASKCDVKSMAETYASGVVIMKELANKIQRNTSSVSEKMNFAFSSQIEVIENQDTTFQVAYKKHVILMCSSGFEKFIVIPEFSE</sequence>
<proteinExistence type="predicted"/>
<dbReference type="EMBL" id="JBBPBN010000018">
    <property type="protein sequence ID" value="KAK9018692.1"/>
    <property type="molecule type" value="Genomic_DNA"/>
</dbReference>